<protein>
    <recommendedName>
        <fullName evidence="4">Flagellar protein</fullName>
    </recommendedName>
</protein>
<evidence type="ECO:0000313" key="3">
    <source>
        <dbReference type="Proteomes" id="UP000002770"/>
    </source>
</evidence>
<evidence type="ECO:0000313" key="2">
    <source>
        <dbReference type="EMBL" id="EHL30341.1"/>
    </source>
</evidence>
<organism evidence="2 3">
    <name type="scientific">Legionella drancourtii LLAP12</name>
    <dbReference type="NCBI Taxonomy" id="658187"/>
    <lineage>
        <taxon>Bacteria</taxon>
        <taxon>Pseudomonadati</taxon>
        <taxon>Pseudomonadota</taxon>
        <taxon>Gammaproteobacteria</taxon>
        <taxon>Legionellales</taxon>
        <taxon>Legionellaceae</taxon>
        <taxon>Legionella</taxon>
    </lineage>
</organism>
<dbReference type="Proteomes" id="UP000002770">
    <property type="component" value="Unassembled WGS sequence"/>
</dbReference>
<dbReference type="EMBL" id="JH413832">
    <property type="protein sequence ID" value="EHL30341.1"/>
    <property type="molecule type" value="Genomic_DNA"/>
</dbReference>
<name>G9EQX0_9GAMM</name>
<dbReference type="InParanoid" id="G9EQX0"/>
<feature type="transmembrane region" description="Helical" evidence="1">
    <location>
        <begin position="73"/>
        <end position="95"/>
    </location>
</feature>
<feature type="transmembrane region" description="Helical" evidence="1">
    <location>
        <begin position="107"/>
        <end position="125"/>
    </location>
</feature>
<reference evidence="2 3" key="1">
    <citation type="journal article" date="2011" name="BMC Genomics">
        <title>Insight into cross-talk between intra-amoebal pathogens.</title>
        <authorList>
            <person name="Gimenez G."/>
            <person name="Bertelli C."/>
            <person name="Moliner C."/>
            <person name="Robert C."/>
            <person name="Raoult D."/>
            <person name="Fournier P.E."/>
            <person name="Greub G."/>
        </authorList>
    </citation>
    <scope>NUCLEOTIDE SEQUENCE [LARGE SCALE GENOMIC DNA]</scope>
    <source>
        <strain evidence="2 3">LLAP12</strain>
    </source>
</reference>
<dbReference type="RefSeq" id="WP_006871576.1">
    <property type="nucleotide sequence ID" value="NZ_JH413832.1"/>
</dbReference>
<dbReference type="STRING" id="658187.LDG_7674"/>
<evidence type="ECO:0000256" key="1">
    <source>
        <dbReference type="SAM" id="Phobius"/>
    </source>
</evidence>
<keyword evidence="1" id="KW-1133">Transmembrane helix</keyword>
<keyword evidence="3" id="KW-1185">Reference proteome</keyword>
<dbReference type="HOGENOM" id="CLU_1473444_0_0_6"/>
<dbReference type="AlphaFoldDB" id="G9EQX0"/>
<proteinExistence type="predicted"/>
<accession>G9EQX0</accession>
<evidence type="ECO:0008006" key="4">
    <source>
        <dbReference type="Google" id="ProtNLM"/>
    </source>
</evidence>
<keyword evidence="1" id="KW-0812">Transmembrane</keyword>
<gene>
    <name evidence="2" type="ORF">LDG_7674</name>
</gene>
<dbReference type="OrthoDB" id="5653356at2"/>
<keyword evidence="1" id="KW-0472">Membrane</keyword>
<dbReference type="eggNOG" id="ENOG5031EMP">
    <property type="taxonomic scope" value="Bacteria"/>
</dbReference>
<sequence>MIDQVLLWNVSTVLGHITHGHQKPLRPSSPVRAKEAFIPYQNLAPRRTMLRDSAKTLHQSERSKKSLRYTAPLWRIAQSTVLFFLSSVLHAQSTLAFKKEPLSTVHWFPYLLVLAILLVALLVLAKKSKGLTTNNGKNLIIEKIPINHKTQIYVLDYQGQRFLIADNQNALAIHPLHEGKPSL</sequence>